<dbReference type="GO" id="GO:0005654">
    <property type="term" value="C:nucleoplasm"/>
    <property type="evidence" value="ECO:0007669"/>
    <property type="project" value="TreeGrafter"/>
</dbReference>
<evidence type="ECO:0000256" key="3">
    <source>
        <dbReference type="ARBA" id="ARBA00022448"/>
    </source>
</evidence>
<evidence type="ECO:0000256" key="6">
    <source>
        <dbReference type="ARBA" id="ARBA00022553"/>
    </source>
</evidence>
<dbReference type="GO" id="GO:0005096">
    <property type="term" value="F:GTPase activator activity"/>
    <property type="evidence" value="ECO:0007669"/>
    <property type="project" value="UniProtKB-KW"/>
</dbReference>
<evidence type="ECO:0000313" key="19">
    <source>
        <dbReference type="Proteomes" id="UP001295444"/>
    </source>
</evidence>
<gene>
    <name evidence="18" type="ORF">PECUL_23A062298</name>
</gene>
<comment type="similarity">
    <text evidence="1">Belongs to the PX domain-containing GAP family.</text>
</comment>
<dbReference type="Gene3D" id="1.10.555.10">
    <property type="entry name" value="Rho GTPase activation protein"/>
    <property type="match status" value="1"/>
</dbReference>
<dbReference type="InterPro" id="IPR051576">
    <property type="entry name" value="PX-Rho_GAP"/>
</dbReference>
<dbReference type="CDD" id="cd11835">
    <property type="entry name" value="SH3_ARHGAP32_33"/>
    <property type="match status" value="1"/>
</dbReference>
<feature type="compositionally biased region" description="Polar residues" evidence="15">
    <location>
        <begin position="96"/>
        <end position="117"/>
    </location>
</feature>
<dbReference type="Pfam" id="PF14604">
    <property type="entry name" value="SH3_9"/>
    <property type="match status" value="1"/>
</dbReference>
<dbReference type="GO" id="GO:0005794">
    <property type="term" value="C:Golgi apparatus"/>
    <property type="evidence" value="ECO:0007669"/>
    <property type="project" value="TreeGrafter"/>
</dbReference>
<keyword evidence="2 14" id="KW-0728">SH3 domain</keyword>
<dbReference type="InterPro" id="IPR000198">
    <property type="entry name" value="RhoGAP_dom"/>
</dbReference>
<dbReference type="GO" id="GO:0001650">
    <property type="term" value="C:fibrillar center"/>
    <property type="evidence" value="ECO:0007669"/>
    <property type="project" value="TreeGrafter"/>
</dbReference>
<dbReference type="FunFam" id="2.30.30.40:FF:000030">
    <property type="entry name" value="rho GTPase-activating protein 32 isoform X2"/>
    <property type="match status" value="1"/>
</dbReference>
<reference evidence="18" key="1">
    <citation type="submission" date="2022-03" db="EMBL/GenBank/DDBJ databases">
        <authorList>
            <person name="Alioto T."/>
            <person name="Alioto T."/>
            <person name="Gomez Garrido J."/>
        </authorList>
    </citation>
    <scope>NUCLEOTIDE SEQUENCE</scope>
</reference>
<dbReference type="PROSITE" id="PS50238">
    <property type="entry name" value="RHOGAP"/>
    <property type="match status" value="1"/>
</dbReference>
<dbReference type="InterPro" id="IPR036871">
    <property type="entry name" value="PX_dom_sf"/>
</dbReference>
<organism evidence="18 19">
    <name type="scientific">Pelobates cultripes</name>
    <name type="common">Western spadefoot toad</name>
    <dbReference type="NCBI Taxonomy" id="61616"/>
    <lineage>
        <taxon>Eukaryota</taxon>
        <taxon>Metazoa</taxon>
        <taxon>Chordata</taxon>
        <taxon>Craniata</taxon>
        <taxon>Vertebrata</taxon>
        <taxon>Euteleostomi</taxon>
        <taxon>Amphibia</taxon>
        <taxon>Batrachia</taxon>
        <taxon>Anura</taxon>
        <taxon>Pelobatoidea</taxon>
        <taxon>Pelobatidae</taxon>
        <taxon>Pelobates</taxon>
    </lineage>
</organism>
<evidence type="ECO:0000256" key="2">
    <source>
        <dbReference type="ARBA" id="ARBA00022443"/>
    </source>
</evidence>
<dbReference type="GO" id="GO:0007264">
    <property type="term" value="P:small GTPase-mediated signal transduction"/>
    <property type="evidence" value="ECO:0007669"/>
    <property type="project" value="TreeGrafter"/>
</dbReference>
<feature type="compositionally biased region" description="Basic and acidic residues" evidence="15">
    <location>
        <begin position="1236"/>
        <end position="1246"/>
    </location>
</feature>
<feature type="domain" description="Rho-GAP" evidence="17">
    <location>
        <begin position="404"/>
        <end position="599"/>
    </location>
</feature>
<dbReference type="InterPro" id="IPR036028">
    <property type="entry name" value="SH3-like_dom_sf"/>
</dbReference>
<dbReference type="FunFam" id="3.30.1520.10:FF:000095">
    <property type="entry name" value="Rho GTPase-activating protein 33"/>
    <property type="match status" value="1"/>
</dbReference>
<dbReference type="Gene3D" id="3.30.1520.10">
    <property type="entry name" value="Phox-like domain"/>
    <property type="match status" value="1"/>
</dbReference>
<evidence type="ECO:0000256" key="12">
    <source>
        <dbReference type="ARBA" id="ARBA00075457"/>
    </source>
</evidence>
<keyword evidence="7" id="KW-0653">Protein transport</keyword>
<dbReference type="PROSITE" id="PS50002">
    <property type="entry name" value="SH3"/>
    <property type="match status" value="1"/>
</dbReference>
<dbReference type="PANTHER" id="PTHR15729:SF11">
    <property type="entry name" value="RHO GTPASE-ACTIVATING PROTEIN 33"/>
    <property type="match status" value="1"/>
</dbReference>
<keyword evidence="3" id="KW-0813">Transport</keyword>
<feature type="region of interest" description="Disordered" evidence="15">
    <location>
        <begin position="632"/>
        <end position="784"/>
    </location>
</feature>
<evidence type="ECO:0000256" key="4">
    <source>
        <dbReference type="ARBA" id="ARBA00022468"/>
    </source>
</evidence>
<protein>
    <recommendedName>
        <fullName evidence="10">Rho GTPase-activating protein 33</fullName>
    </recommendedName>
    <alternativeName>
        <fullName evidence="13">Rho-type GTPase-activating protein 33</fullName>
    </alternativeName>
    <alternativeName>
        <fullName evidence="11">Sorting nexin-26</fullName>
    </alternativeName>
    <alternativeName>
        <fullName evidence="12">Tc10/CDC42 GTPase-activating protein</fullName>
    </alternativeName>
</protein>
<feature type="region of interest" description="Disordered" evidence="15">
    <location>
        <begin position="77"/>
        <end position="128"/>
    </location>
</feature>
<sequence length="1377" mass="151401">MLTTNLLPDTNFKPGVENCTYGLAGKGLTKHFPLSFWTASSRLGRREIGACNTVTSQAVHDNPNRIVLPDSSKMEMSAPCSLSSAPEMDHDAAQTARGSDTLDSGTESSNRLISSTAPGGVKGKPSKRITRGPFVKLADCAHYHYENVNYGPIQLSISDSRPEDSSAAETDAIYIVQVTCQGRSWSVLRNYEDFRVLDSNLHRCIFDRRFSQLLELPPRSELPSQGQVLAPLLARYLKGLSGIVDSNINCGPILSWMEIDNHGNRLLVNEEASINVPAIAAAHVIKRYTAQAPDELSFEVGDIVSVIDMPPREDTSWWRGKHSFQVGFFPSECVQLITDSKNPSPTTEGDVKLAVSSPHGSNSPRPVCRRHGKLAGLLRSFMASRPSKQRLRQRGILRERVFGTDLGEHLLNSGEDVPKVLSSCSQFLEKFGIVDGIYRLSGVSSNIQKLRHEFDSERIPDLSRDTYLQDVHCVSSLCKLYFRELPNPLLTYRLYHPFTEAMSAATEEEKLIRVHDLIQQLPPPHYRTLEYLLRHLSRLSTHSERTGMHARNLAIIWAPNLLRSRDMESVGTPGADAFREVRVQSVLVEFLLCNVETLFSDTFTSIGRCGPIRPRSLMGGCPSGRLVSLQEAQARSQSQREAAEKLGAERTSPSKPERILENIEDRKLSRGRKKSSGGSSWRTFFAIGKNSSQHKKSRPGGIRDSVARQRISETVTLRSAKSEESLCSHTSGTGFQRPSRLRRPRSTSDGLPSRIPHCHSVESLGPSSPSPPCVPSPQGSARPQSAWIEEDLDLSPPLPDTDGLGFDPLSFRLSFSDHEEVRSPGTIKAQVTNQTPSRSLPRRLSLSPMGGCTPSPTHSPPERLVADMECPVPRSLSPPPQVLSLLLQSCQLNETAVRDIKGKISGVSGKQDSPTSRTVSPKQSTHPPSLSLLRQVPPPPPPKDPARLMALKLAESAQRALQSSMSTGTVPAKPSLRSGPTHPAMSVFRRSLSMECSEITLAKEGPLYSELRPPTLIPTQHRPLRNPAHSTLAAGNSPADLRKITPTVAPPSRVPRLHTRSGSLPVPPSFCAPRPRPPNYRFVEEGPRLPPQRSAPPWPDPEGLYYEILGDPPHLAPLNASYGLIQTPWSCVQSPPSHPHPAPPPGLGGWYGTALPSDPELFCYQRWDRAPPAQLRPYFVGGGVRYQYVGTPESRGQVGFPEKNSRLLPTGRREEPIYMNLPPKSEMGGNYPGPRDSTDLKPDLPHKQRPGQPPPPGRQEGFGGPPPIHTQQQQHSHPLRREGSLNFFRPPQTAMWGTQPKFPEGRETPLITYETPPGGGQRMAYMPPHCLLSEGGTVYGNLEQSGTQHRSPTPVGPPGILGPAWTVHSEGQTRSYC</sequence>
<name>A0AAD1T889_PELCU</name>
<dbReference type="FunFam" id="1.10.555.10:FF:000002">
    <property type="entry name" value="rho GTPase-activating protein 32 isoform X1"/>
    <property type="match status" value="1"/>
</dbReference>
<dbReference type="EMBL" id="OW240921">
    <property type="protein sequence ID" value="CAH2318289.1"/>
    <property type="molecule type" value="Genomic_DNA"/>
</dbReference>
<keyword evidence="6" id="KW-0597">Phosphoprotein</keyword>
<feature type="region of interest" description="Disordered" evidence="15">
    <location>
        <begin position="341"/>
        <end position="366"/>
    </location>
</feature>
<evidence type="ECO:0000256" key="13">
    <source>
        <dbReference type="ARBA" id="ARBA00083411"/>
    </source>
</evidence>
<dbReference type="SUPFAM" id="SSF48350">
    <property type="entry name" value="GTPase activation domain, GAP"/>
    <property type="match status" value="1"/>
</dbReference>
<feature type="compositionally biased region" description="Polar residues" evidence="15">
    <location>
        <begin position="727"/>
        <end position="736"/>
    </location>
</feature>
<dbReference type="GO" id="GO:0005938">
    <property type="term" value="C:cell cortex"/>
    <property type="evidence" value="ECO:0007669"/>
    <property type="project" value="TreeGrafter"/>
</dbReference>
<feature type="domain" description="SH3" evidence="16">
    <location>
        <begin position="277"/>
        <end position="339"/>
    </location>
</feature>
<dbReference type="GO" id="GO:0015031">
    <property type="term" value="P:protein transport"/>
    <property type="evidence" value="ECO:0007669"/>
    <property type="project" value="UniProtKB-KW"/>
</dbReference>
<evidence type="ECO:0000256" key="14">
    <source>
        <dbReference type="PROSITE-ProRule" id="PRU00192"/>
    </source>
</evidence>
<dbReference type="SMART" id="SM00324">
    <property type="entry name" value="RhoGAP"/>
    <property type="match status" value="1"/>
</dbReference>
<dbReference type="SUPFAM" id="SSF50044">
    <property type="entry name" value="SH3-domain"/>
    <property type="match status" value="1"/>
</dbReference>
<evidence type="ECO:0000259" key="17">
    <source>
        <dbReference type="PROSITE" id="PS50238"/>
    </source>
</evidence>
<proteinExistence type="inferred from homology"/>
<dbReference type="CDD" id="cd07299">
    <property type="entry name" value="PX_TCGAP"/>
    <property type="match status" value="1"/>
</dbReference>
<evidence type="ECO:0000256" key="5">
    <source>
        <dbReference type="ARBA" id="ARBA00022481"/>
    </source>
</evidence>
<feature type="region of interest" description="Disordered" evidence="15">
    <location>
        <begin position="962"/>
        <end position="982"/>
    </location>
</feature>
<keyword evidence="4" id="KW-0343">GTPase activation</keyword>
<accession>A0AAD1T889</accession>
<dbReference type="GO" id="GO:0015629">
    <property type="term" value="C:actin cytoskeleton"/>
    <property type="evidence" value="ECO:0007669"/>
    <property type="project" value="TreeGrafter"/>
</dbReference>
<dbReference type="InterPro" id="IPR001452">
    <property type="entry name" value="SH3_domain"/>
</dbReference>
<comment type="subunit">
    <text evidence="9">Specifically interacts with CDC42 and RHOQ/TC10 through its Rho-GAP domain. Interacts with NEK6.</text>
</comment>
<evidence type="ECO:0000256" key="15">
    <source>
        <dbReference type="SAM" id="MobiDB-lite"/>
    </source>
</evidence>
<feature type="region of interest" description="Disordered" evidence="15">
    <location>
        <begin position="1344"/>
        <end position="1377"/>
    </location>
</feature>
<keyword evidence="5" id="KW-0488">Methylation</keyword>
<feature type="region of interest" description="Disordered" evidence="15">
    <location>
        <begin position="1190"/>
        <end position="1285"/>
    </location>
</feature>
<evidence type="ECO:0000259" key="16">
    <source>
        <dbReference type="PROSITE" id="PS50002"/>
    </source>
</evidence>
<feature type="region of interest" description="Disordered" evidence="15">
    <location>
        <begin position="903"/>
        <end position="946"/>
    </location>
</feature>
<evidence type="ECO:0000256" key="10">
    <source>
        <dbReference type="ARBA" id="ARBA00070262"/>
    </source>
</evidence>
<evidence type="ECO:0000256" key="7">
    <source>
        <dbReference type="ARBA" id="ARBA00022927"/>
    </source>
</evidence>
<evidence type="ECO:0000256" key="9">
    <source>
        <dbReference type="ARBA" id="ARBA00065948"/>
    </source>
</evidence>
<feature type="compositionally biased region" description="Polar residues" evidence="15">
    <location>
        <begin position="908"/>
        <end position="926"/>
    </location>
</feature>
<evidence type="ECO:0000256" key="8">
    <source>
        <dbReference type="ARBA" id="ARBA00053764"/>
    </source>
</evidence>
<dbReference type="SMART" id="SM00326">
    <property type="entry name" value="SH3"/>
    <property type="match status" value="1"/>
</dbReference>
<dbReference type="InterPro" id="IPR008936">
    <property type="entry name" value="Rho_GTPase_activation_prot"/>
</dbReference>
<dbReference type="CDD" id="cd04384">
    <property type="entry name" value="RhoGAP_CdGAP"/>
    <property type="match status" value="1"/>
</dbReference>
<keyword evidence="19" id="KW-1185">Reference proteome</keyword>
<dbReference type="GO" id="GO:0035091">
    <property type="term" value="F:phosphatidylinositol binding"/>
    <property type="evidence" value="ECO:0007669"/>
    <property type="project" value="InterPro"/>
</dbReference>
<dbReference type="Gene3D" id="2.30.30.40">
    <property type="entry name" value="SH3 Domains"/>
    <property type="match status" value="1"/>
</dbReference>
<dbReference type="PANTHER" id="PTHR15729">
    <property type="entry name" value="CDC42 GTPASE-ACTIVATING PROTEIN"/>
    <property type="match status" value="1"/>
</dbReference>
<evidence type="ECO:0000256" key="11">
    <source>
        <dbReference type="ARBA" id="ARBA00075193"/>
    </source>
</evidence>
<evidence type="ECO:0000313" key="18">
    <source>
        <dbReference type="EMBL" id="CAH2318289.1"/>
    </source>
</evidence>
<dbReference type="Pfam" id="PF00620">
    <property type="entry name" value="RhoGAP"/>
    <property type="match status" value="1"/>
</dbReference>
<dbReference type="GO" id="GO:0005886">
    <property type="term" value="C:plasma membrane"/>
    <property type="evidence" value="ECO:0007669"/>
    <property type="project" value="TreeGrafter"/>
</dbReference>
<dbReference type="Proteomes" id="UP001295444">
    <property type="component" value="Chromosome 10"/>
</dbReference>
<evidence type="ECO:0000256" key="1">
    <source>
        <dbReference type="ARBA" id="ARBA00008795"/>
    </source>
</evidence>
<dbReference type="SUPFAM" id="SSF64268">
    <property type="entry name" value="PX domain"/>
    <property type="match status" value="1"/>
</dbReference>
<feature type="compositionally biased region" description="Basic and acidic residues" evidence="15">
    <location>
        <begin position="655"/>
        <end position="668"/>
    </location>
</feature>
<comment type="function">
    <text evidence="8">May be involved in several stages of intracellular trafficking. Could play an important role in the regulation of glucose transport by insulin. May act as a downstream effector of RHOQ/TC10 in the regulation of insulin-stimulated glucose transport.</text>
</comment>
<feature type="region of interest" description="Disordered" evidence="15">
    <location>
        <begin position="1031"/>
        <end position="1070"/>
    </location>
</feature>